<proteinExistence type="predicted"/>
<protein>
    <submittedName>
        <fullName evidence="1">Uncharacterized protein</fullName>
    </submittedName>
</protein>
<gene>
    <name evidence="1" type="ORF">V1525DRAFT_343023</name>
</gene>
<reference evidence="2" key="1">
    <citation type="journal article" date="2024" name="Front. Bioeng. Biotechnol.">
        <title>Genome-scale model development and genomic sequencing of the oleaginous clade Lipomyces.</title>
        <authorList>
            <person name="Czajka J.J."/>
            <person name="Han Y."/>
            <person name="Kim J."/>
            <person name="Mondo S.J."/>
            <person name="Hofstad B.A."/>
            <person name="Robles A."/>
            <person name="Haridas S."/>
            <person name="Riley R."/>
            <person name="LaButti K."/>
            <person name="Pangilinan J."/>
            <person name="Andreopoulos W."/>
            <person name="Lipzen A."/>
            <person name="Yan J."/>
            <person name="Wang M."/>
            <person name="Ng V."/>
            <person name="Grigoriev I.V."/>
            <person name="Spatafora J.W."/>
            <person name="Magnuson J.K."/>
            <person name="Baker S.E."/>
            <person name="Pomraning K.R."/>
        </authorList>
    </citation>
    <scope>NUCLEOTIDE SEQUENCE [LARGE SCALE GENOMIC DNA]</scope>
    <source>
        <strain evidence="2">CBS 7786</strain>
    </source>
</reference>
<keyword evidence="2" id="KW-1185">Reference proteome</keyword>
<accession>A0ACC3T1L9</accession>
<evidence type="ECO:0000313" key="2">
    <source>
        <dbReference type="Proteomes" id="UP001433508"/>
    </source>
</evidence>
<dbReference type="EMBL" id="MU971364">
    <property type="protein sequence ID" value="KAK9237792.1"/>
    <property type="molecule type" value="Genomic_DNA"/>
</dbReference>
<sequence length="238" mass="27228">MKGLESYRLVGLPDRAYYIPDYISEEQEQLLCQKINSVPSARWTVLSHRRLQTWPTQLLNGSILPTSDAIPNWLADPIIPRTIDLGIWSASPHGCANHCLINEYEPGQGIMPHEDGDVYYPMVATVSLGDGIVLDIYEKSEAGPRNAVYRIYQEPRSLLVTTDEMYTKYLHGIQEILIDKDLNSEMVGNWHLLNSETKENIEKNGGVLERRMKRISLTFRDVKTVRNLAKFLQINRQS</sequence>
<organism evidence="1 2">
    <name type="scientific">Lipomyces kononenkoae</name>
    <name type="common">Yeast</name>
    <dbReference type="NCBI Taxonomy" id="34357"/>
    <lineage>
        <taxon>Eukaryota</taxon>
        <taxon>Fungi</taxon>
        <taxon>Dikarya</taxon>
        <taxon>Ascomycota</taxon>
        <taxon>Saccharomycotina</taxon>
        <taxon>Lipomycetes</taxon>
        <taxon>Lipomycetales</taxon>
        <taxon>Lipomycetaceae</taxon>
        <taxon>Lipomyces</taxon>
    </lineage>
</organism>
<dbReference type="Proteomes" id="UP001433508">
    <property type="component" value="Unassembled WGS sequence"/>
</dbReference>
<comment type="caution">
    <text evidence="1">The sequence shown here is derived from an EMBL/GenBank/DDBJ whole genome shotgun (WGS) entry which is preliminary data.</text>
</comment>
<name>A0ACC3T1L9_LIPKO</name>
<evidence type="ECO:0000313" key="1">
    <source>
        <dbReference type="EMBL" id="KAK9237792.1"/>
    </source>
</evidence>